<evidence type="ECO:0000256" key="1">
    <source>
        <dbReference type="SAM" id="MobiDB-lite"/>
    </source>
</evidence>
<feature type="region of interest" description="Disordered" evidence="1">
    <location>
        <begin position="54"/>
        <end position="118"/>
    </location>
</feature>
<evidence type="ECO:0000313" key="4">
    <source>
        <dbReference type="Proteomes" id="UP000481583"/>
    </source>
</evidence>
<gene>
    <name evidence="3" type="ORF">G5C51_07590</name>
</gene>
<evidence type="ECO:0000313" key="3">
    <source>
        <dbReference type="EMBL" id="NGN63769.1"/>
    </source>
</evidence>
<dbReference type="EMBL" id="JAAKZV010000020">
    <property type="protein sequence ID" value="NGN63769.1"/>
    <property type="molecule type" value="Genomic_DNA"/>
</dbReference>
<keyword evidence="4" id="KW-1185">Reference proteome</keyword>
<comment type="caution">
    <text evidence="3">The sequence shown here is derived from an EMBL/GenBank/DDBJ whole genome shotgun (WGS) entry which is preliminary data.</text>
</comment>
<protein>
    <submittedName>
        <fullName evidence="3">Uncharacterized protein</fullName>
    </submittedName>
</protein>
<keyword evidence="2" id="KW-1133">Transmembrane helix</keyword>
<reference evidence="3 4" key="1">
    <citation type="submission" date="2020-02" db="EMBL/GenBank/DDBJ databases">
        <title>Whole-genome analyses of novel actinobacteria.</title>
        <authorList>
            <person name="Sahin N."/>
        </authorList>
    </citation>
    <scope>NUCLEOTIDE SEQUENCE [LARGE SCALE GENOMIC DNA]</scope>
    <source>
        <strain evidence="3 4">A7024</strain>
    </source>
</reference>
<accession>A0A6G4TUT0</accession>
<name>A0A6G4TUT0_9ACTN</name>
<keyword evidence="2" id="KW-0472">Membrane</keyword>
<keyword evidence="2" id="KW-0812">Transmembrane</keyword>
<dbReference type="AlphaFoldDB" id="A0A6G4TUT0"/>
<organism evidence="3 4">
    <name type="scientific">Streptomyces coryli</name>
    <dbReference type="NCBI Taxonomy" id="1128680"/>
    <lineage>
        <taxon>Bacteria</taxon>
        <taxon>Bacillati</taxon>
        <taxon>Actinomycetota</taxon>
        <taxon>Actinomycetes</taxon>
        <taxon>Kitasatosporales</taxon>
        <taxon>Streptomycetaceae</taxon>
        <taxon>Streptomyces</taxon>
    </lineage>
</organism>
<proteinExistence type="predicted"/>
<evidence type="ECO:0000256" key="2">
    <source>
        <dbReference type="SAM" id="Phobius"/>
    </source>
</evidence>
<feature type="transmembrane region" description="Helical" evidence="2">
    <location>
        <begin position="24"/>
        <end position="44"/>
    </location>
</feature>
<sequence length="118" mass="11955">MIPVKSYLAAELVPLAKEVDEDKVTPGLLGFVVFALLALAVWRLMKSMNRHMGRVDFKEQPAPGETEEPATTSEASGTNATATASASSTSAASGASAASGTGAASGTSAAAEKGRKQD</sequence>
<feature type="compositionally biased region" description="Low complexity" evidence="1">
    <location>
        <begin position="61"/>
        <end position="111"/>
    </location>
</feature>
<dbReference type="Proteomes" id="UP000481583">
    <property type="component" value="Unassembled WGS sequence"/>
</dbReference>